<evidence type="ECO:0000313" key="1">
    <source>
        <dbReference type="EMBL" id="GBP85699.1"/>
    </source>
</evidence>
<protein>
    <submittedName>
        <fullName evidence="1">Uncharacterized protein</fullName>
    </submittedName>
</protein>
<proteinExistence type="predicted"/>
<dbReference type="EMBL" id="BGZK01001753">
    <property type="protein sequence ID" value="GBP85699.1"/>
    <property type="molecule type" value="Genomic_DNA"/>
</dbReference>
<organism evidence="1 2">
    <name type="scientific">Eumeta variegata</name>
    <name type="common">Bagworm moth</name>
    <name type="synonym">Eumeta japonica</name>
    <dbReference type="NCBI Taxonomy" id="151549"/>
    <lineage>
        <taxon>Eukaryota</taxon>
        <taxon>Metazoa</taxon>
        <taxon>Ecdysozoa</taxon>
        <taxon>Arthropoda</taxon>
        <taxon>Hexapoda</taxon>
        <taxon>Insecta</taxon>
        <taxon>Pterygota</taxon>
        <taxon>Neoptera</taxon>
        <taxon>Endopterygota</taxon>
        <taxon>Lepidoptera</taxon>
        <taxon>Glossata</taxon>
        <taxon>Ditrysia</taxon>
        <taxon>Tineoidea</taxon>
        <taxon>Psychidae</taxon>
        <taxon>Oiketicinae</taxon>
        <taxon>Eumeta</taxon>
    </lineage>
</organism>
<dbReference type="AlphaFoldDB" id="A0A4C1ZFK8"/>
<keyword evidence="2" id="KW-1185">Reference proteome</keyword>
<reference evidence="1 2" key="1">
    <citation type="journal article" date="2019" name="Commun. Biol.">
        <title>The bagworm genome reveals a unique fibroin gene that provides high tensile strength.</title>
        <authorList>
            <person name="Kono N."/>
            <person name="Nakamura H."/>
            <person name="Ohtoshi R."/>
            <person name="Tomita M."/>
            <person name="Numata K."/>
            <person name="Arakawa K."/>
        </authorList>
    </citation>
    <scope>NUCLEOTIDE SEQUENCE [LARGE SCALE GENOMIC DNA]</scope>
</reference>
<sequence>MQNIIDAYELNAAGYRPLSCIDRCIISIPVTPHVRMRRCYLNLRTRQNLRMYEAQTRYKRRYLDKVSGVEYLHRRQAILRWLKPDAMPVVTASPPSGDHRRAEVSIGDVSVQDKFMGARAQVDAATCRRRQSTEIRAKHPVAISGAANSSRIKSTAALSKWTTREIRFAISQTFI</sequence>
<evidence type="ECO:0000313" key="2">
    <source>
        <dbReference type="Proteomes" id="UP000299102"/>
    </source>
</evidence>
<comment type="caution">
    <text evidence="1">The sequence shown here is derived from an EMBL/GenBank/DDBJ whole genome shotgun (WGS) entry which is preliminary data.</text>
</comment>
<gene>
    <name evidence="1" type="ORF">EVAR_53945_1</name>
</gene>
<name>A0A4C1ZFK8_EUMVA</name>
<accession>A0A4C1ZFK8</accession>
<dbReference type="Proteomes" id="UP000299102">
    <property type="component" value="Unassembled WGS sequence"/>
</dbReference>